<sequence>MLIKHPHLEVKIKLHHKIKIKLCREFPTNSHCIPFLFNHSSQLKYCIST</sequence>
<dbReference type="Proteomes" id="UP000002084">
    <property type="component" value="Chromosome"/>
</dbReference>
<reference evidence="1 2" key="1">
    <citation type="submission" date="2007-11" db="EMBL/GenBank/DDBJ databases">
        <authorList>
            <consortium name="The Salmonella enterica serovar Arizonae Genome Sequencing Project"/>
            <person name="McClelland M."/>
            <person name="Sanderson E.K."/>
            <person name="Porwollik S."/>
            <person name="Spieth J."/>
            <person name="Clifton W.S."/>
            <person name="Fulton R."/>
            <person name="Chunyan W."/>
            <person name="Wollam A."/>
            <person name="Shah N."/>
            <person name="Pepin K."/>
            <person name="Bhonagiri V."/>
            <person name="Nash W."/>
            <person name="Johnson M."/>
            <person name="Thiruvilangam P."/>
            <person name="Wilson R."/>
        </authorList>
    </citation>
    <scope>NUCLEOTIDE SEQUENCE [LARGE SCALE GENOMIC DNA]</scope>
    <source>
        <strain evidence="2">ATCC BAA-731 / CDC346-86 / RSK2980</strain>
    </source>
</reference>
<gene>
    <name evidence="1" type="ordered locus">SARI_02906</name>
</gene>
<dbReference type="HOGENOM" id="CLU_3140408_0_0_6"/>
<organism evidence="1 2">
    <name type="scientific">Salmonella arizonae (strain ATCC BAA-731 / CDC346-86 / RSK2980)</name>
    <dbReference type="NCBI Taxonomy" id="41514"/>
    <lineage>
        <taxon>Bacteria</taxon>
        <taxon>Pseudomonadati</taxon>
        <taxon>Pseudomonadota</taxon>
        <taxon>Gammaproteobacteria</taxon>
        <taxon>Enterobacterales</taxon>
        <taxon>Enterobacteriaceae</taxon>
        <taxon>Salmonella</taxon>
    </lineage>
</organism>
<name>A9MQF4_SALAR</name>
<dbReference type="KEGG" id="ses:SARI_02906"/>
<keyword evidence="2" id="KW-1185">Reference proteome</keyword>
<dbReference type="EMBL" id="CP000880">
    <property type="protein sequence ID" value="ABX22752.1"/>
    <property type="molecule type" value="Genomic_DNA"/>
</dbReference>
<proteinExistence type="predicted"/>
<accession>A9MQF4</accession>
<dbReference type="AlphaFoldDB" id="A9MQF4"/>
<evidence type="ECO:0000313" key="1">
    <source>
        <dbReference type="EMBL" id="ABX22752.1"/>
    </source>
</evidence>
<protein>
    <submittedName>
        <fullName evidence="1">Uncharacterized protein</fullName>
    </submittedName>
</protein>
<evidence type="ECO:0000313" key="2">
    <source>
        <dbReference type="Proteomes" id="UP000002084"/>
    </source>
</evidence>